<dbReference type="EMBL" id="LR796263">
    <property type="protein sequence ID" value="CAB4132421.1"/>
    <property type="molecule type" value="Genomic_DNA"/>
</dbReference>
<accession>A0A6J5LE16</accession>
<organism evidence="1">
    <name type="scientific">uncultured Caudovirales phage</name>
    <dbReference type="NCBI Taxonomy" id="2100421"/>
    <lineage>
        <taxon>Viruses</taxon>
        <taxon>Duplodnaviria</taxon>
        <taxon>Heunggongvirae</taxon>
        <taxon>Uroviricota</taxon>
        <taxon>Caudoviricetes</taxon>
        <taxon>Peduoviridae</taxon>
        <taxon>Maltschvirus</taxon>
        <taxon>Maltschvirus maltsch</taxon>
    </lineage>
</organism>
<reference evidence="1" key="1">
    <citation type="submission" date="2020-04" db="EMBL/GenBank/DDBJ databases">
        <authorList>
            <person name="Chiriac C."/>
            <person name="Salcher M."/>
            <person name="Ghai R."/>
            <person name="Kavagutti S V."/>
        </authorList>
    </citation>
    <scope>NUCLEOTIDE SEQUENCE</scope>
</reference>
<proteinExistence type="predicted"/>
<name>A0A6J5LE16_9CAUD</name>
<sequence length="132" mass="15788">MEKVIWELPLKTKDETNSFEHYAVKKKRHNQQQFFIKQLFMHEAREIKLPCTVKFIRLSPGFMDEEDNLRMAFKWIKDQVGACLFPNKSVVYVTRKGQVRENRGHADSDKRVTWEYGQEKSKTLGIRIEVFH</sequence>
<protein>
    <submittedName>
        <fullName evidence="1">Uncharacterized protein</fullName>
    </submittedName>
</protein>
<gene>
    <name evidence="1" type="ORF">UFOVP256_33</name>
</gene>
<evidence type="ECO:0000313" key="1">
    <source>
        <dbReference type="EMBL" id="CAB4132421.1"/>
    </source>
</evidence>